<sequence>MTRNFRQGIWFAWLLGLAMPIWAAQQPTFTSRQPATVEGTLNFASMQYWIETATGEHIMLTPEEEDEPLLLKKISQPVSLNGFKDTYSDGSIYFVPTFAPTPSSSSPFTIVKNDDYSIEIQQGEEVLQRTEEYDAIKIKHQLPLPNGQAVLFELYSGGVACPLLYQLAVAQQGALTMLSRPFGTCSDLGKFSHDANGFALDLPGNPSERWVWDSSSMTLRKQS</sequence>
<evidence type="ECO:0000256" key="1">
    <source>
        <dbReference type="SAM" id="SignalP"/>
    </source>
</evidence>
<keyword evidence="1" id="KW-0732">Signal</keyword>
<dbReference type="RefSeq" id="WP_234936976.1">
    <property type="nucleotide sequence ID" value="NZ_CP124841.1"/>
</dbReference>
<dbReference type="Proteomes" id="UP001239426">
    <property type="component" value="Chromosome"/>
</dbReference>
<proteinExistence type="predicted"/>
<gene>
    <name evidence="2" type="ORF">QLQ87_07310</name>
</gene>
<feature type="chain" id="PRO_5043713376" evidence="1">
    <location>
        <begin position="24"/>
        <end position="223"/>
    </location>
</feature>
<dbReference type="AlphaFoldDB" id="A0AAX3VWM4"/>
<dbReference type="EMBL" id="CP124841">
    <property type="protein sequence ID" value="WHF38141.1"/>
    <property type="molecule type" value="Genomic_DNA"/>
</dbReference>
<accession>A0AAX3VWM4</accession>
<protein>
    <submittedName>
        <fullName evidence="2">Uncharacterized protein</fullName>
    </submittedName>
</protein>
<feature type="signal peptide" evidence="1">
    <location>
        <begin position="1"/>
        <end position="23"/>
    </location>
</feature>
<reference evidence="2" key="1">
    <citation type="submission" date="2023-05" db="EMBL/GenBank/DDBJ databases">
        <title>Aeromonas salmonicida 57, complete genome.</title>
        <authorList>
            <person name="Shao L."/>
        </authorList>
    </citation>
    <scope>NUCLEOTIDE SEQUENCE</scope>
    <source>
        <strain evidence="2">57</strain>
    </source>
</reference>
<evidence type="ECO:0000313" key="3">
    <source>
        <dbReference type="Proteomes" id="UP001239426"/>
    </source>
</evidence>
<organism evidence="2 3">
    <name type="scientific">Aeromonas salmonicida</name>
    <dbReference type="NCBI Taxonomy" id="645"/>
    <lineage>
        <taxon>Bacteria</taxon>
        <taxon>Pseudomonadati</taxon>
        <taxon>Pseudomonadota</taxon>
        <taxon>Gammaproteobacteria</taxon>
        <taxon>Aeromonadales</taxon>
        <taxon>Aeromonadaceae</taxon>
        <taxon>Aeromonas</taxon>
    </lineage>
</organism>
<name>A0AAX3VWM4_AERSA</name>
<evidence type="ECO:0000313" key="2">
    <source>
        <dbReference type="EMBL" id="WHF38141.1"/>
    </source>
</evidence>